<evidence type="ECO:0000313" key="2">
    <source>
        <dbReference type="EMBL" id="WAR03473.1"/>
    </source>
</evidence>
<feature type="region of interest" description="Disordered" evidence="1">
    <location>
        <begin position="172"/>
        <end position="271"/>
    </location>
</feature>
<feature type="compositionally biased region" description="Basic and acidic residues" evidence="1">
    <location>
        <begin position="601"/>
        <end position="616"/>
    </location>
</feature>
<feature type="compositionally biased region" description="Acidic residues" evidence="1">
    <location>
        <begin position="256"/>
        <end position="267"/>
    </location>
</feature>
<accession>A0ABY7E3U8</accession>
<proteinExistence type="predicted"/>
<keyword evidence="3" id="KW-1185">Reference proteome</keyword>
<feature type="region of interest" description="Disordered" evidence="1">
    <location>
        <begin position="576"/>
        <end position="616"/>
    </location>
</feature>
<feature type="region of interest" description="Disordered" evidence="1">
    <location>
        <begin position="1"/>
        <end position="88"/>
    </location>
</feature>
<name>A0ABY7E3U8_MYAAR</name>
<dbReference type="EMBL" id="CP111015">
    <property type="protein sequence ID" value="WAR03473.1"/>
    <property type="molecule type" value="Genomic_DNA"/>
</dbReference>
<reference evidence="2" key="1">
    <citation type="submission" date="2022-11" db="EMBL/GenBank/DDBJ databases">
        <title>Centuries of genome instability and evolution in soft-shell clam transmissible cancer (bioRxiv).</title>
        <authorList>
            <person name="Hart S.F.M."/>
            <person name="Yonemitsu M.A."/>
            <person name="Giersch R.M."/>
            <person name="Beal B.F."/>
            <person name="Arriagada G."/>
            <person name="Davis B.W."/>
            <person name="Ostrander E.A."/>
            <person name="Goff S.P."/>
            <person name="Metzger M.J."/>
        </authorList>
    </citation>
    <scope>NUCLEOTIDE SEQUENCE</scope>
    <source>
        <strain evidence="2">MELC-2E11</strain>
        <tissue evidence="2">Siphon/mantle</tissue>
    </source>
</reference>
<gene>
    <name evidence="2" type="ORF">MAR_010031</name>
</gene>
<feature type="region of interest" description="Disordered" evidence="1">
    <location>
        <begin position="115"/>
        <end position="151"/>
    </location>
</feature>
<dbReference type="Proteomes" id="UP001164746">
    <property type="component" value="Chromosome 4"/>
</dbReference>
<evidence type="ECO:0000313" key="3">
    <source>
        <dbReference type="Proteomes" id="UP001164746"/>
    </source>
</evidence>
<feature type="region of interest" description="Disordered" evidence="1">
    <location>
        <begin position="452"/>
        <end position="485"/>
    </location>
</feature>
<feature type="compositionally biased region" description="Polar residues" evidence="1">
    <location>
        <begin position="191"/>
        <end position="209"/>
    </location>
</feature>
<feature type="compositionally biased region" description="Basic and acidic residues" evidence="1">
    <location>
        <begin position="116"/>
        <end position="125"/>
    </location>
</feature>
<sequence>MGDNPAIPSNPNQRKLPIPSSGANTNSALKGILIKPKRILPPQPDSQKLKRAIQETSSEYRTDDSLNSVSKSGLTSSARGEAASAGTPAVKVAVPKLQIDVDRLKSYFQLQGNAVVRKETRKTDLNENDINLENNPSQPPPAESVGGAQPLVLQASATDGLSKVKEWCSSREIDIRVKMTSENKTPERSIRSPSPKSNTTWDRSSSGYSSDERADPRSPPPCHSGSVSVSSKTETEATNEDDVSVSHADDACPEDKSDDEDDSELNNDVDTLKATDDLSTIKLTGNSNSCSADDLLTSENECSALTLTPTPAVLDIDISTSGQCDTCEAVSSQGVEKGDTTSSCVNFSFDHPVGVKKRPVGTALPNPPGNGARRIQYNKSLSESVISLRHPGRQGIAENFDGLEVCGKSLSQASNAATKSDINTLEGRAEKDTGSVASAFTYVERSLVAVEQGSADGTDSPRPRIMRPPIVTCRSPRDPRDPKNLGIVTLGIKQDIRKTLHELSSPRRHSPGPKTVPIRARHPIFVTSANSNQPIGSTDTVPAQPNITHGANNLRTSVIESNPVGMKFFAGKKMWRAPSGQPENAQTRPFSPFGGTLPPAKIKEQEKKRHHLDESD</sequence>
<organism evidence="2 3">
    <name type="scientific">Mya arenaria</name>
    <name type="common">Soft-shell clam</name>
    <dbReference type="NCBI Taxonomy" id="6604"/>
    <lineage>
        <taxon>Eukaryota</taxon>
        <taxon>Metazoa</taxon>
        <taxon>Spiralia</taxon>
        <taxon>Lophotrochozoa</taxon>
        <taxon>Mollusca</taxon>
        <taxon>Bivalvia</taxon>
        <taxon>Autobranchia</taxon>
        <taxon>Heteroconchia</taxon>
        <taxon>Euheterodonta</taxon>
        <taxon>Imparidentia</taxon>
        <taxon>Neoheterodontei</taxon>
        <taxon>Myida</taxon>
        <taxon>Myoidea</taxon>
        <taxon>Myidae</taxon>
        <taxon>Mya</taxon>
    </lineage>
</organism>
<feature type="compositionally biased region" description="Polar residues" evidence="1">
    <location>
        <begin position="65"/>
        <end position="78"/>
    </location>
</feature>
<evidence type="ECO:0000256" key="1">
    <source>
        <dbReference type="SAM" id="MobiDB-lite"/>
    </source>
</evidence>
<protein>
    <submittedName>
        <fullName evidence="2">Uncharacterized protein</fullName>
    </submittedName>
</protein>
<feature type="compositionally biased region" description="Basic and acidic residues" evidence="1">
    <location>
        <begin position="172"/>
        <end position="190"/>
    </location>
</feature>